<dbReference type="Pfam" id="PF22942">
    <property type="entry name" value="DUF7025"/>
    <property type="match status" value="1"/>
</dbReference>
<dbReference type="SUPFAM" id="SSF52540">
    <property type="entry name" value="P-loop containing nucleoside triphosphate hydrolases"/>
    <property type="match status" value="1"/>
</dbReference>
<proteinExistence type="predicted"/>
<dbReference type="Pfam" id="PF23232">
    <property type="entry name" value="AAA_lid_13"/>
    <property type="match status" value="1"/>
</dbReference>
<dbReference type="CDD" id="cd19481">
    <property type="entry name" value="RecA-like_protease"/>
    <property type="match status" value="1"/>
</dbReference>
<name>A0A135LHF2_PENPA</name>
<dbReference type="InterPro" id="IPR056599">
    <property type="entry name" value="AAA_lid_fung"/>
</dbReference>
<sequence>MFPHSNPARPHDELYMANTISQDLSKDASQEQLIPASFGGRFPPPIDDTYYIPNARTKQENHNNQDYSFQLMLQERENVARRNSSAYQRPVEPSLPVPSFGPSVLNNQNIPGPFPPGPVPYQYAQSLVHPTNAPYPPPGPPRGPQVPSTPSVESYDMNPQYPNTVRSDTYTPPSQGSVSLSEANDLKAQIAALRDKVRELEGKPALPIASKYQVLYRIEKDSTYGVDDSDDEFGPSRPRRHRSQARSQTRSPWMGVYTDPPELIHRSMGAPYLRCNDPLINFELYLALNKDISFVVFRNYRRRFERQSSDTKYGKPEPFSENIFPVSEDLKYVVADFLGGKEFQSMQNDYRERGEVQSPYLFVYHNRGAGESEIKRGLSSEAQRQFDLFMDYVQETCGNEYTAADLLFEKGKIRPEYVQYLFKPNQVLISTQNKEHIGYVARDWPSQALDVYGTSNVCWWIDAQTWDFDGDFYKYRTRLSFEMPKSQRVMEMPSSPEADYSLPNSDPDKECDITDLAVFPIKYAPEYLVRKLQRRGEIFWTFRTQKYVSYQATEEENFQTMADDRYIIDMKTYKRLHPVPTGYLRDGPRNKTLDDRAMARAQPPPEPFNMLMPPRVTGFNLRRKKWFHLSVDRISHVEWNKDAFKSLAIDSKSRDLIEALVTNYVKPEYSADLIAGKGNGLILLLHGGPGTGKTLTAESVAEIAERPLYRVTCGDVGTKPEEVEKYLESVLHLGKIWNCVVLLDEADVFLEQRGLEDLNRNALVSAFLRVVEYFEGILILTTNRVGTFDEAFKSRIQLALHYPPLGEEQRRIIWNTFIKRLDGFDEDGIDVKNLMGSLDVLQREKLNGRQIRNAITTARQYAKWKKEVLKYDHLKDVIEVSAKFDDHLENIHRGGLMQF</sequence>
<dbReference type="STRING" id="5078.A0A135LHF2"/>
<dbReference type="AlphaFoldDB" id="A0A135LHF2"/>
<dbReference type="PANTHER" id="PTHR46411">
    <property type="entry name" value="FAMILY ATPASE, PUTATIVE-RELATED"/>
    <property type="match status" value="1"/>
</dbReference>
<protein>
    <submittedName>
        <fullName evidence="3">ATPase, AAA-type, core</fullName>
    </submittedName>
</protein>
<dbReference type="InterPro" id="IPR003593">
    <property type="entry name" value="AAA+_ATPase"/>
</dbReference>
<evidence type="ECO:0000313" key="4">
    <source>
        <dbReference type="Proteomes" id="UP000070168"/>
    </source>
</evidence>
<feature type="domain" description="AAA+ ATPase" evidence="2">
    <location>
        <begin position="679"/>
        <end position="806"/>
    </location>
</feature>
<reference evidence="3 4" key="1">
    <citation type="journal article" date="2016" name="BMC Genomics">
        <title>Genome sequencing and secondary metabolism of the postharvest pathogen Penicillium griseofulvum.</title>
        <authorList>
            <person name="Banani H."/>
            <person name="Marcet-Houben M."/>
            <person name="Ballester A.R."/>
            <person name="Abbruscato P."/>
            <person name="Gonzalez-Candelas L."/>
            <person name="Gabaldon T."/>
            <person name="Spadaro D."/>
        </authorList>
    </citation>
    <scope>NUCLEOTIDE SEQUENCE [LARGE SCALE GENOMIC DNA]</scope>
    <source>
        <strain evidence="3 4">PG3</strain>
    </source>
</reference>
<dbReference type="GeneID" id="63705223"/>
<evidence type="ECO:0000259" key="2">
    <source>
        <dbReference type="SMART" id="SM00382"/>
    </source>
</evidence>
<dbReference type="Pfam" id="PF00004">
    <property type="entry name" value="AAA"/>
    <property type="match status" value="1"/>
</dbReference>
<gene>
    <name evidence="3" type="ORF">PGRI_022100</name>
</gene>
<dbReference type="InterPro" id="IPR027417">
    <property type="entry name" value="P-loop_NTPase"/>
</dbReference>
<feature type="region of interest" description="Disordered" evidence="1">
    <location>
        <begin position="109"/>
        <end position="179"/>
    </location>
</feature>
<dbReference type="RefSeq" id="XP_040646876.1">
    <property type="nucleotide sequence ID" value="XM_040789923.1"/>
</dbReference>
<dbReference type="InterPro" id="IPR054289">
    <property type="entry name" value="DUF7025"/>
</dbReference>
<feature type="region of interest" description="Disordered" evidence="1">
    <location>
        <begin position="225"/>
        <end position="254"/>
    </location>
</feature>
<dbReference type="GO" id="GO:0005524">
    <property type="term" value="F:ATP binding"/>
    <property type="evidence" value="ECO:0007669"/>
    <property type="project" value="InterPro"/>
</dbReference>
<evidence type="ECO:0000256" key="1">
    <source>
        <dbReference type="SAM" id="MobiDB-lite"/>
    </source>
</evidence>
<keyword evidence="4" id="KW-1185">Reference proteome</keyword>
<dbReference type="InterPro" id="IPR003959">
    <property type="entry name" value="ATPase_AAA_core"/>
</dbReference>
<feature type="compositionally biased region" description="Pro residues" evidence="1">
    <location>
        <begin position="133"/>
        <end position="144"/>
    </location>
</feature>
<dbReference type="GO" id="GO:0016887">
    <property type="term" value="F:ATP hydrolysis activity"/>
    <property type="evidence" value="ECO:0007669"/>
    <property type="project" value="InterPro"/>
</dbReference>
<dbReference type="OMA" id="IFWTFRT"/>
<dbReference type="PANTHER" id="PTHR46411:SF2">
    <property type="entry name" value="AAA+ ATPASE DOMAIN-CONTAINING PROTEIN"/>
    <property type="match status" value="1"/>
</dbReference>
<feature type="compositionally biased region" description="Polar residues" evidence="1">
    <location>
        <begin position="160"/>
        <end position="179"/>
    </location>
</feature>
<dbReference type="Proteomes" id="UP000070168">
    <property type="component" value="Unassembled WGS sequence"/>
</dbReference>
<dbReference type="SMART" id="SM00382">
    <property type="entry name" value="AAA"/>
    <property type="match status" value="1"/>
</dbReference>
<evidence type="ECO:0000313" key="3">
    <source>
        <dbReference type="EMBL" id="KXG48340.1"/>
    </source>
</evidence>
<organism evidence="3 4">
    <name type="scientific">Penicillium patulum</name>
    <name type="common">Penicillium griseofulvum</name>
    <dbReference type="NCBI Taxonomy" id="5078"/>
    <lineage>
        <taxon>Eukaryota</taxon>
        <taxon>Fungi</taxon>
        <taxon>Dikarya</taxon>
        <taxon>Ascomycota</taxon>
        <taxon>Pezizomycotina</taxon>
        <taxon>Eurotiomycetes</taxon>
        <taxon>Eurotiomycetidae</taxon>
        <taxon>Eurotiales</taxon>
        <taxon>Aspergillaceae</taxon>
        <taxon>Penicillium</taxon>
    </lineage>
</organism>
<accession>A0A135LHF2</accession>
<dbReference type="OrthoDB" id="10042665at2759"/>
<dbReference type="EMBL" id="LHQR01000065">
    <property type="protein sequence ID" value="KXG48340.1"/>
    <property type="molecule type" value="Genomic_DNA"/>
</dbReference>
<comment type="caution">
    <text evidence="3">The sequence shown here is derived from an EMBL/GenBank/DDBJ whole genome shotgun (WGS) entry which is preliminary data.</text>
</comment>
<dbReference type="Gene3D" id="3.40.50.300">
    <property type="entry name" value="P-loop containing nucleotide triphosphate hydrolases"/>
    <property type="match status" value="1"/>
</dbReference>